<evidence type="ECO:0000313" key="2">
    <source>
        <dbReference type="Proteomes" id="UP001174136"/>
    </source>
</evidence>
<proteinExistence type="predicted"/>
<evidence type="ECO:0000313" key="1">
    <source>
        <dbReference type="EMBL" id="KAK0140747.1"/>
    </source>
</evidence>
<sequence>MLNVGIRYPRSAITPVKSLGNAFESCLRDAVSIRATNQELGAWLLAFKAWIYRHGVLPRPLWPLLTSTVEGLERRVRSGRKWKAAEAVEVAESRLRHSALVGTLECSSREHGQDGSKRWSERFSWAELWKAEPHRIKFLIQAVCDYSTEPLQLAHLGGRSGHQHALCARGEGPWRILSAAARTPWRRGATVGVMTQSSRSSQTPFAAKNQPLQAHAPSEENHCFLQSWSEANSSFQDLLLRPALNSTRLGAGVLTIPTSRLSTIGARAFSCTAPRLRDALPPHIQQSDTITAFKSHLKTHLLNS</sequence>
<dbReference type="EMBL" id="JAOPHQ010004023">
    <property type="protein sequence ID" value="KAK0140747.1"/>
    <property type="molecule type" value="Genomic_DNA"/>
</dbReference>
<name>A0AA47MIM7_MERPO</name>
<accession>A0AA47MIM7</accession>
<gene>
    <name evidence="1" type="ORF">N1851_022263</name>
</gene>
<dbReference type="AlphaFoldDB" id="A0AA47MIM7"/>
<reference evidence="1" key="1">
    <citation type="journal article" date="2023" name="Front. Mar. Sci.">
        <title>A new Merluccius polli reference genome to investigate the effects of global change in West African waters.</title>
        <authorList>
            <person name="Mateo J.L."/>
            <person name="Blanco-Fernandez C."/>
            <person name="Garcia-Vazquez E."/>
            <person name="Machado-Schiaffino G."/>
        </authorList>
    </citation>
    <scope>NUCLEOTIDE SEQUENCE</scope>
    <source>
        <strain evidence="1">C29</strain>
        <tissue evidence="1">Fin</tissue>
    </source>
</reference>
<organism evidence="1 2">
    <name type="scientific">Merluccius polli</name>
    <name type="common">Benguela hake</name>
    <name type="synonym">Merluccius cadenati</name>
    <dbReference type="NCBI Taxonomy" id="89951"/>
    <lineage>
        <taxon>Eukaryota</taxon>
        <taxon>Metazoa</taxon>
        <taxon>Chordata</taxon>
        <taxon>Craniata</taxon>
        <taxon>Vertebrata</taxon>
        <taxon>Euteleostomi</taxon>
        <taxon>Actinopterygii</taxon>
        <taxon>Neopterygii</taxon>
        <taxon>Teleostei</taxon>
        <taxon>Neoteleostei</taxon>
        <taxon>Acanthomorphata</taxon>
        <taxon>Zeiogadaria</taxon>
        <taxon>Gadariae</taxon>
        <taxon>Gadiformes</taxon>
        <taxon>Gadoidei</taxon>
        <taxon>Merlucciidae</taxon>
        <taxon>Merluccius</taxon>
    </lineage>
</organism>
<dbReference type="Proteomes" id="UP001174136">
    <property type="component" value="Unassembled WGS sequence"/>
</dbReference>
<protein>
    <submittedName>
        <fullName evidence="1">Uncharacterized protein</fullName>
    </submittedName>
</protein>
<comment type="caution">
    <text evidence="1">The sequence shown here is derived from an EMBL/GenBank/DDBJ whole genome shotgun (WGS) entry which is preliminary data.</text>
</comment>
<keyword evidence="2" id="KW-1185">Reference proteome</keyword>